<dbReference type="InterPro" id="IPR000843">
    <property type="entry name" value="HTH_LacI"/>
</dbReference>
<keyword evidence="1" id="KW-0805">Transcription regulation</keyword>
<evidence type="ECO:0000256" key="1">
    <source>
        <dbReference type="ARBA" id="ARBA00023015"/>
    </source>
</evidence>
<evidence type="ECO:0000313" key="6">
    <source>
        <dbReference type="Proteomes" id="UP000238157"/>
    </source>
</evidence>
<organism evidence="5 6">
    <name type="scientific">Mongoliibacter ruber</name>
    <dbReference type="NCBI Taxonomy" id="1750599"/>
    <lineage>
        <taxon>Bacteria</taxon>
        <taxon>Pseudomonadati</taxon>
        <taxon>Bacteroidota</taxon>
        <taxon>Cytophagia</taxon>
        <taxon>Cytophagales</taxon>
        <taxon>Cyclobacteriaceae</taxon>
        <taxon>Mongoliibacter</taxon>
    </lineage>
</organism>
<dbReference type="InterPro" id="IPR010982">
    <property type="entry name" value="Lambda_DNA-bd_dom_sf"/>
</dbReference>
<reference evidence="5 6" key="1">
    <citation type="submission" date="2018-03" db="EMBL/GenBank/DDBJ databases">
        <title>Genomic Encyclopedia of Archaeal and Bacterial Type Strains, Phase II (KMG-II): from individual species to whole genera.</title>
        <authorList>
            <person name="Goeker M."/>
        </authorList>
    </citation>
    <scope>NUCLEOTIDE SEQUENCE [LARGE SCALE GENOMIC DNA]</scope>
    <source>
        <strain evidence="5 6">DSM 27929</strain>
    </source>
</reference>
<dbReference type="PROSITE" id="PS50932">
    <property type="entry name" value="HTH_LACI_2"/>
    <property type="match status" value="1"/>
</dbReference>
<protein>
    <submittedName>
        <fullName evidence="5">LacI family transcriptional regulator</fullName>
    </submittedName>
</protein>
<dbReference type="Gene3D" id="3.40.50.2300">
    <property type="match status" value="2"/>
</dbReference>
<keyword evidence="6" id="KW-1185">Reference proteome</keyword>
<dbReference type="EMBL" id="PVTR01000004">
    <property type="protein sequence ID" value="PRY88520.1"/>
    <property type="molecule type" value="Genomic_DNA"/>
</dbReference>
<evidence type="ECO:0000259" key="4">
    <source>
        <dbReference type="PROSITE" id="PS50932"/>
    </source>
</evidence>
<dbReference type="SUPFAM" id="SSF53822">
    <property type="entry name" value="Periplasmic binding protein-like I"/>
    <property type="match status" value="1"/>
</dbReference>
<dbReference type="SUPFAM" id="SSF47413">
    <property type="entry name" value="lambda repressor-like DNA-binding domains"/>
    <property type="match status" value="1"/>
</dbReference>
<gene>
    <name evidence="5" type="ORF">CLW00_104171</name>
</gene>
<dbReference type="GO" id="GO:0000976">
    <property type="term" value="F:transcription cis-regulatory region binding"/>
    <property type="evidence" value="ECO:0007669"/>
    <property type="project" value="TreeGrafter"/>
</dbReference>
<evidence type="ECO:0000313" key="5">
    <source>
        <dbReference type="EMBL" id="PRY88520.1"/>
    </source>
</evidence>
<keyword evidence="2" id="KW-0238">DNA-binding</keyword>
<proteinExistence type="predicted"/>
<dbReference type="PANTHER" id="PTHR30146">
    <property type="entry name" value="LACI-RELATED TRANSCRIPTIONAL REPRESSOR"/>
    <property type="match status" value="1"/>
</dbReference>
<dbReference type="CDD" id="cd01392">
    <property type="entry name" value="HTH_LacI"/>
    <property type="match status" value="1"/>
</dbReference>
<dbReference type="Pfam" id="PF00356">
    <property type="entry name" value="LacI"/>
    <property type="match status" value="1"/>
</dbReference>
<keyword evidence="3" id="KW-0804">Transcription</keyword>
<evidence type="ECO:0000256" key="2">
    <source>
        <dbReference type="ARBA" id="ARBA00023125"/>
    </source>
</evidence>
<dbReference type="GO" id="GO:0003700">
    <property type="term" value="F:DNA-binding transcription factor activity"/>
    <property type="evidence" value="ECO:0007669"/>
    <property type="project" value="TreeGrafter"/>
</dbReference>
<dbReference type="Proteomes" id="UP000238157">
    <property type="component" value="Unassembled WGS sequence"/>
</dbReference>
<dbReference type="PANTHER" id="PTHR30146:SF109">
    <property type="entry name" value="HTH-TYPE TRANSCRIPTIONAL REGULATOR GALS"/>
    <property type="match status" value="1"/>
</dbReference>
<accession>A0A2T0WPA6</accession>
<comment type="caution">
    <text evidence="5">The sequence shown here is derived from an EMBL/GenBank/DDBJ whole genome shotgun (WGS) entry which is preliminary data.</text>
</comment>
<dbReference type="InterPro" id="IPR028082">
    <property type="entry name" value="Peripla_BP_I"/>
</dbReference>
<dbReference type="InterPro" id="IPR046335">
    <property type="entry name" value="LacI/GalR-like_sensor"/>
</dbReference>
<evidence type="ECO:0000256" key="3">
    <source>
        <dbReference type="ARBA" id="ARBA00023163"/>
    </source>
</evidence>
<feature type="domain" description="HTH lacI-type" evidence="4">
    <location>
        <begin position="40"/>
        <end position="97"/>
    </location>
</feature>
<sequence length="374" mass="43184">MPYTKICINLNPFSFDFNLLKPHIALLSEWGFYFMAKKRVSIKDIAKALGVSITTVSFIINGKAREQRISDEVTQKVKKYIKEVGYKPSHIAQSLRLGKSKIIVFMAEDISNQFFASIARFIEERAYKSGYKIIYCSTDNNFEKAKELISTFKRRNVDGFIITPTPNIEESIHDLIEEEFPVVLFDRWLPEVNCSYVIVENKESAYEATQHLIEEGCKNLAFVTVESDQTQMMDRSSGFTEAVKESDVNAFEFRLKFHNLSEVGPYEELLDFFKSKKEIDGVFFATNYLAFEGLQALDTLQRSIPHDVKVVSFDDHYFFNLYKPKITAIEQPLELLSEKLMETMLSHLDELNLGYSPVRLVLPNKLNKRESTEN</sequence>
<dbReference type="Gene3D" id="1.10.260.40">
    <property type="entry name" value="lambda repressor-like DNA-binding domains"/>
    <property type="match status" value="1"/>
</dbReference>
<name>A0A2T0WPA6_9BACT</name>
<dbReference type="SMART" id="SM00354">
    <property type="entry name" value="HTH_LACI"/>
    <property type="match status" value="1"/>
</dbReference>
<dbReference type="AlphaFoldDB" id="A0A2T0WPA6"/>
<dbReference type="Pfam" id="PF13377">
    <property type="entry name" value="Peripla_BP_3"/>
    <property type="match status" value="1"/>
</dbReference>